<feature type="transmembrane region" description="Helical" evidence="6">
    <location>
        <begin position="458"/>
        <end position="480"/>
    </location>
</feature>
<dbReference type="InterPro" id="IPR004680">
    <property type="entry name" value="Cit_transptr-like_dom"/>
</dbReference>
<feature type="transmembrane region" description="Helical" evidence="6">
    <location>
        <begin position="201"/>
        <end position="220"/>
    </location>
</feature>
<protein>
    <submittedName>
        <fullName evidence="8">Protein I'm not dead yet</fullName>
    </submittedName>
</protein>
<feature type="transmembrane region" description="Helical" evidence="6">
    <location>
        <begin position="90"/>
        <end position="118"/>
    </location>
</feature>
<feature type="transmembrane region" description="Helical" evidence="6">
    <location>
        <begin position="380"/>
        <end position="402"/>
    </location>
</feature>
<sequence>EWRTIFLISWAFIWYLVDVVPVGVTGLLPIIFYPIMGVMGSQEICMSYARDAQVLFLLCNFVAATIQHCNVNKRYAFFIMSSFSCDPKKLLLILMLTSYVLTTFLPPAIVCALMMPIIRAILQLLDQTSICKAIDEAVILKDDETPYPSKVANAFYIGVAYAINIGSITTSIASDSGLALREVIKNESSLSNLDNNFHLKYILFSLPVSLMLLIFTTLYLEFLFLGYKRSQSSAAQAITYEKESSRLALESVAQELPPYNTHMILASVLYFGSCIGITVGSLVGQEINDKVVKFSFNAMLLCFLYFVLPNNCDFCNYFRCSKPTEYKTSPSILTWAAANKLTPWKYFFVHGSSLAFGLVMKSSSLHLFIGDGLLRMKNLLAQQLGFIGLTMLLTLMGANSSVADLMLKMSLKAVGDNSAALLLYPIAWACCLTFLLPVSSTANCFAGGWGNLRAKEMILAGIGPTVFGFLLAAVMCPLMNLSSLFN</sequence>
<dbReference type="AlphaFoldDB" id="A0A0L0BRN2"/>
<reference evidence="8 9" key="1">
    <citation type="journal article" date="2015" name="Nat. Commun.">
        <title>Lucilia cuprina genome unlocks parasitic fly biology to underpin future interventions.</title>
        <authorList>
            <person name="Anstead C.A."/>
            <person name="Korhonen P.K."/>
            <person name="Young N.D."/>
            <person name="Hall R.S."/>
            <person name="Jex A.R."/>
            <person name="Murali S.C."/>
            <person name="Hughes D.S."/>
            <person name="Lee S.F."/>
            <person name="Perry T."/>
            <person name="Stroehlein A.J."/>
            <person name="Ansell B.R."/>
            <person name="Breugelmans B."/>
            <person name="Hofmann A."/>
            <person name="Qu J."/>
            <person name="Dugan S."/>
            <person name="Lee S.L."/>
            <person name="Chao H."/>
            <person name="Dinh H."/>
            <person name="Han Y."/>
            <person name="Doddapaneni H.V."/>
            <person name="Worley K.C."/>
            <person name="Muzny D.M."/>
            <person name="Ioannidis P."/>
            <person name="Waterhouse R.M."/>
            <person name="Zdobnov E.M."/>
            <person name="James P.J."/>
            <person name="Bagnall N.H."/>
            <person name="Kotze A.C."/>
            <person name="Gibbs R.A."/>
            <person name="Richards S."/>
            <person name="Batterham P."/>
            <person name="Gasser R.B."/>
        </authorList>
    </citation>
    <scope>NUCLEOTIDE SEQUENCE [LARGE SCALE GENOMIC DNA]</scope>
    <source>
        <strain evidence="8 9">LS</strain>
        <tissue evidence="8">Full body</tissue>
    </source>
</reference>
<evidence type="ECO:0000313" key="9">
    <source>
        <dbReference type="Proteomes" id="UP000037069"/>
    </source>
</evidence>
<gene>
    <name evidence="8" type="ORF">FF38_04094</name>
</gene>
<dbReference type="GO" id="GO:0005886">
    <property type="term" value="C:plasma membrane"/>
    <property type="evidence" value="ECO:0007669"/>
    <property type="project" value="TreeGrafter"/>
</dbReference>
<comment type="subcellular location">
    <subcellularLocation>
        <location evidence="1">Membrane</location>
        <topology evidence="1">Multi-pass membrane protein</topology>
    </subcellularLocation>
</comment>
<evidence type="ECO:0000256" key="6">
    <source>
        <dbReference type="SAM" id="Phobius"/>
    </source>
</evidence>
<keyword evidence="5 6" id="KW-0472">Membrane</keyword>
<comment type="caution">
    <text evidence="8">The sequence shown here is derived from an EMBL/GenBank/DDBJ whole genome shotgun (WGS) entry which is preliminary data.</text>
</comment>
<dbReference type="GO" id="GO:0015141">
    <property type="term" value="F:succinate transmembrane transporter activity"/>
    <property type="evidence" value="ECO:0007669"/>
    <property type="project" value="TreeGrafter"/>
</dbReference>
<feature type="transmembrane region" description="Helical" evidence="6">
    <location>
        <begin position="52"/>
        <end position="69"/>
    </location>
</feature>
<dbReference type="STRING" id="7375.A0A0L0BRN2"/>
<keyword evidence="2" id="KW-0813">Transport</keyword>
<feature type="transmembrane region" description="Helical" evidence="6">
    <location>
        <begin position="422"/>
        <end position="446"/>
    </location>
</feature>
<dbReference type="PANTHER" id="PTHR10283">
    <property type="entry name" value="SOLUTE CARRIER FAMILY 13 MEMBER"/>
    <property type="match status" value="1"/>
</dbReference>
<evidence type="ECO:0000259" key="7">
    <source>
        <dbReference type="Pfam" id="PF03600"/>
    </source>
</evidence>
<dbReference type="Proteomes" id="UP000037069">
    <property type="component" value="Unassembled WGS sequence"/>
</dbReference>
<evidence type="ECO:0000256" key="3">
    <source>
        <dbReference type="ARBA" id="ARBA00022692"/>
    </source>
</evidence>
<dbReference type="PANTHER" id="PTHR10283:SF82">
    <property type="entry name" value="SOLUTE CARRIER FAMILY 13 MEMBER 2"/>
    <property type="match status" value="1"/>
</dbReference>
<organism evidence="8 9">
    <name type="scientific">Lucilia cuprina</name>
    <name type="common">Green bottle fly</name>
    <name type="synonym">Australian sheep blowfly</name>
    <dbReference type="NCBI Taxonomy" id="7375"/>
    <lineage>
        <taxon>Eukaryota</taxon>
        <taxon>Metazoa</taxon>
        <taxon>Ecdysozoa</taxon>
        <taxon>Arthropoda</taxon>
        <taxon>Hexapoda</taxon>
        <taxon>Insecta</taxon>
        <taxon>Pterygota</taxon>
        <taxon>Neoptera</taxon>
        <taxon>Endopterygota</taxon>
        <taxon>Diptera</taxon>
        <taxon>Brachycera</taxon>
        <taxon>Muscomorpha</taxon>
        <taxon>Oestroidea</taxon>
        <taxon>Calliphoridae</taxon>
        <taxon>Luciliinae</taxon>
        <taxon>Lucilia</taxon>
    </lineage>
</organism>
<feature type="domain" description="Citrate transporter-like" evidence="7">
    <location>
        <begin position="13"/>
        <end position="432"/>
    </location>
</feature>
<dbReference type="EMBL" id="JRES01001455">
    <property type="protein sequence ID" value="KNC22735.1"/>
    <property type="molecule type" value="Genomic_DNA"/>
</dbReference>
<keyword evidence="3 6" id="KW-0812">Transmembrane</keyword>
<evidence type="ECO:0000256" key="5">
    <source>
        <dbReference type="ARBA" id="ARBA00023136"/>
    </source>
</evidence>
<keyword evidence="4 6" id="KW-1133">Transmembrane helix</keyword>
<evidence type="ECO:0000313" key="8">
    <source>
        <dbReference type="EMBL" id="KNC22735.1"/>
    </source>
</evidence>
<dbReference type="OrthoDB" id="7860769at2759"/>
<accession>A0A0L0BRN2</accession>
<feature type="non-terminal residue" evidence="8">
    <location>
        <position position="1"/>
    </location>
</feature>
<evidence type="ECO:0000256" key="4">
    <source>
        <dbReference type="ARBA" id="ARBA00022989"/>
    </source>
</evidence>
<feature type="transmembrane region" description="Helical" evidence="6">
    <location>
        <begin position="12"/>
        <end position="32"/>
    </location>
</feature>
<dbReference type="Pfam" id="PF03600">
    <property type="entry name" value="CitMHS"/>
    <property type="match status" value="1"/>
</dbReference>
<feature type="transmembrane region" description="Helical" evidence="6">
    <location>
        <begin position="263"/>
        <end position="284"/>
    </location>
</feature>
<feature type="transmembrane region" description="Helical" evidence="6">
    <location>
        <begin position="291"/>
        <end position="308"/>
    </location>
</feature>
<name>A0A0L0BRN2_LUCCU</name>
<keyword evidence="9" id="KW-1185">Reference proteome</keyword>
<feature type="transmembrane region" description="Helical" evidence="6">
    <location>
        <begin position="347"/>
        <end position="368"/>
    </location>
</feature>
<proteinExistence type="predicted"/>
<dbReference type="GO" id="GO:0015137">
    <property type="term" value="F:citrate transmembrane transporter activity"/>
    <property type="evidence" value="ECO:0007669"/>
    <property type="project" value="TreeGrafter"/>
</dbReference>
<dbReference type="OMA" id="NTHMILA"/>
<evidence type="ECO:0000256" key="1">
    <source>
        <dbReference type="ARBA" id="ARBA00004141"/>
    </source>
</evidence>
<evidence type="ECO:0000256" key="2">
    <source>
        <dbReference type="ARBA" id="ARBA00022448"/>
    </source>
</evidence>